<dbReference type="PROSITE" id="PS51318">
    <property type="entry name" value="TAT"/>
    <property type="match status" value="1"/>
</dbReference>
<dbReference type="OrthoDB" id="8678477at2"/>
<reference evidence="2 3" key="1">
    <citation type="submission" date="2016-04" db="EMBL/GenBank/DDBJ databases">
        <title>Complete genome sequence of natural rubber-degrading, novel Gram-negative bacterium, Rhizobacter gummiphilus strain NS21.</title>
        <authorList>
            <person name="Tabata M."/>
            <person name="Kasai D."/>
            <person name="Fukuda M."/>
        </authorList>
    </citation>
    <scope>NUCLEOTIDE SEQUENCE [LARGE SCALE GENOMIC DNA]</scope>
    <source>
        <strain evidence="2 3">NS21</strain>
    </source>
</reference>
<organism evidence="2 3">
    <name type="scientific">Piscinibacter gummiphilus</name>
    <dbReference type="NCBI Taxonomy" id="946333"/>
    <lineage>
        <taxon>Bacteria</taxon>
        <taxon>Pseudomonadati</taxon>
        <taxon>Pseudomonadota</taxon>
        <taxon>Betaproteobacteria</taxon>
        <taxon>Burkholderiales</taxon>
        <taxon>Sphaerotilaceae</taxon>
        <taxon>Piscinibacter</taxon>
    </lineage>
</organism>
<dbReference type="SUPFAM" id="SSF53850">
    <property type="entry name" value="Periplasmic binding protein-like II"/>
    <property type="match status" value="1"/>
</dbReference>
<dbReference type="InterPro" id="IPR042100">
    <property type="entry name" value="Bug_dom1"/>
</dbReference>
<dbReference type="Gene3D" id="3.40.190.10">
    <property type="entry name" value="Periplasmic binding protein-like II"/>
    <property type="match status" value="1"/>
</dbReference>
<dbReference type="Gene3D" id="3.40.190.150">
    <property type="entry name" value="Bordetella uptake gene, domain 1"/>
    <property type="match status" value="1"/>
</dbReference>
<proteinExistence type="inferred from homology"/>
<evidence type="ECO:0000313" key="2">
    <source>
        <dbReference type="EMBL" id="ARN21572.1"/>
    </source>
</evidence>
<dbReference type="Pfam" id="PF03401">
    <property type="entry name" value="TctC"/>
    <property type="match status" value="1"/>
</dbReference>
<dbReference type="CDD" id="cd13578">
    <property type="entry name" value="PBP2_Bug27"/>
    <property type="match status" value="1"/>
</dbReference>
<dbReference type="InterPro" id="IPR005064">
    <property type="entry name" value="BUG"/>
</dbReference>
<dbReference type="STRING" id="946333.A4W93_17635"/>
<protein>
    <submittedName>
        <fullName evidence="2">ABC transporter substrate-binding protein</fullName>
    </submittedName>
</protein>
<dbReference type="AlphaFoldDB" id="A0A1W6LBD9"/>
<evidence type="ECO:0000256" key="1">
    <source>
        <dbReference type="ARBA" id="ARBA00006987"/>
    </source>
</evidence>
<dbReference type="EMBL" id="CP015118">
    <property type="protein sequence ID" value="ARN21572.1"/>
    <property type="molecule type" value="Genomic_DNA"/>
</dbReference>
<accession>A0A1W6LBD9</accession>
<dbReference type="Proteomes" id="UP000193427">
    <property type="component" value="Chromosome"/>
</dbReference>
<keyword evidence="3" id="KW-1185">Reference proteome</keyword>
<evidence type="ECO:0000313" key="3">
    <source>
        <dbReference type="Proteomes" id="UP000193427"/>
    </source>
</evidence>
<dbReference type="PANTHER" id="PTHR42928:SF5">
    <property type="entry name" value="BLR1237 PROTEIN"/>
    <property type="match status" value="1"/>
</dbReference>
<name>A0A1W6LBD9_9BURK</name>
<dbReference type="KEGG" id="rgu:A4W93_17635"/>
<comment type="similarity">
    <text evidence="1">Belongs to the UPF0065 (bug) family.</text>
</comment>
<dbReference type="PIRSF" id="PIRSF017082">
    <property type="entry name" value="YflP"/>
    <property type="match status" value="1"/>
</dbReference>
<dbReference type="RefSeq" id="WP_085751862.1">
    <property type="nucleotide sequence ID" value="NZ_BSPR01000019.1"/>
</dbReference>
<gene>
    <name evidence="2" type="ORF">A4W93_17635</name>
</gene>
<dbReference type="InterPro" id="IPR006311">
    <property type="entry name" value="TAT_signal"/>
</dbReference>
<sequence>MTRFNSGRRDTLRALAAAPVLTSLGASTAWAADPAPSLAGSPIKLIVPYTPGGSSDIIARAISNPLSEALGTNVIVENKVGANGNIGADFVAKSPADGHTLLLCDVRALSISPSLYKLPFDLAKNLQGVAMLAYSPHLVVVHPSVPANTLPELIALSKKKPLNFAVTAMGSTAHLTGKLLEEKTGGKWDYVPYKGGSQAINDTIAGQTDMLVNGMLATLPFVQAKRLKVIAVSKPTRVALLPNVPTIAETIPGFESGTWQGVMAPAGMPPAVLKRISDELLRIIRLPAVREMLVGQGAEVSTMNVPEMAKFIDNERKTWDALVKRTGLKIE</sequence>
<dbReference type="PANTHER" id="PTHR42928">
    <property type="entry name" value="TRICARBOXYLATE-BINDING PROTEIN"/>
    <property type="match status" value="1"/>
</dbReference>